<evidence type="ECO:0000313" key="2">
    <source>
        <dbReference type="EMBL" id="RMI88733.1"/>
    </source>
</evidence>
<dbReference type="Proteomes" id="UP000283896">
    <property type="component" value="Unassembled WGS sequence"/>
</dbReference>
<evidence type="ECO:0000313" key="3">
    <source>
        <dbReference type="Proteomes" id="UP000283896"/>
    </source>
</evidence>
<comment type="caution">
    <text evidence="2">The sequence shown here is derived from an EMBL/GenBank/DDBJ whole genome shotgun (WGS) entry which is preliminary data.</text>
</comment>
<proteinExistence type="predicted"/>
<organism evidence="2 3">
    <name type="scientific">Candidatus Phytoplasma solani</name>
    <dbReference type="NCBI Taxonomy" id="69896"/>
    <lineage>
        <taxon>Bacteria</taxon>
        <taxon>Bacillati</taxon>
        <taxon>Mycoplasmatota</taxon>
        <taxon>Mollicutes</taxon>
        <taxon>Acholeplasmatales</taxon>
        <taxon>Acholeplasmataceae</taxon>
        <taxon>Candidatus Phytoplasma</taxon>
        <taxon>16SrXII (Stolbur group)</taxon>
    </lineage>
</organism>
<name>A0A421NXI0_9MOLU</name>
<keyword evidence="1" id="KW-1133">Transmembrane helix</keyword>
<sequence>MNKTKLVYSSSLQKKITQLKVWFFILLIIVFLIFIWIQTKYQYNSKSLSLPNYTSDPTTNSLLISQNQKNPKNKTNKKRWITKQNNNKNNLHNIKKTHFFKPLKKQTLNSPNKINLLKISHNSKKTKILNICQHFPPQLEEQIQDMNIYNIYLGKESNEKKALEWLNTQFREKRFVKNLVYGLYNDQIGQYNYVNFNSRLKGLTPEKLLLVYFDQGLRKNTDRCYSFEALKNLGNGAKNMYIFWQDESPSPEQNFWQNNFYTDLIYEKGSGYDAPAYLNIQNIVLKRIDNNETVATFPVKCQIKAPLSLHNYDLELRAPYYKYKYRGLFWKTRKIKRIQKIELYDKQTGEKRILYYKN</sequence>
<keyword evidence="3" id="KW-1185">Reference proteome</keyword>
<accession>A0A421NXI0</accession>
<keyword evidence="1" id="KW-0472">Membrane</keyword>
<gene>
    <name evidence="2" type="ORF">PSSA1_v1c3310</name>
</gene>
<protein>
    <submittedName>
        <fullName evidence="2">Uncharacterized protein</fullName>
    </submittedName>
</protein>
<reference evidence="3" key="1">
    <citation type="submission" date="2016-11" db="EMBL/GenBank/DDBJ databases">
        <title>Genome sequence of Candidatus Phytoplasma solani strain SA-1.</title>
        <authorList>
            <person name="Haryono M."/>
            <person name="Samarzija I."/>
            <person name="Seruga Music M."/>
            <person name="Hogenhout S."/>
            <person name="Kuo C.-H."/>
        </authorList>
    </citation>
    <scope>NUCLEOTIDE SEQUENCE [LARGE SCALE GENOMIC DNA]</scope>
    <source>
        <strain evidence="3">SA-1</strain>
    </source>
</reference>
<keyword evidence="1" id="KW-0812">Transmembrane</keyword>
<feature type="transmembrane region" description="Helical" evidence="1">
    <location>
        <begin position="21"/>
        <end position="39"/>
    </location>
</feature>
<dbReference type="EMBL" id="MPBG01000004">
    <property type="protein sequence ID" value="RMI88733.1"/>
    <property type="molecule type" value="Genomic_DNA"/>
</dbReference>
<dbReference type="RefSeq" id="WP_238603318.1">
    <property type="nucleotide sequence ID" value="NZ_MPBG01000004.1"/>
</dbReference>
<dbReference type="AlphaFoldDB" id="A0A421NXI0"/>
<evidence type="ECO:0000256" key="1">
    <source>
        <dbReference type="SAM" id="Phobius"/>
    </source>
</evidence>